<feature type="region of interest" description="Disordered" evidence="1">
    <location>
        <begin position="307"/>
        <end position="346"/>
    </location>
</feature>
<feature type="compositionally biased region" description="Polar residues" evidence="1">
    <location>
        <begin position="17"/>
        <end position="27"/>
    </location>
</feature>
<reference evidence="2 3" key="1">
    <citation type="submission" date="2019-06" db="EMBL/GenBank/DDBJ databases">
        <title>Genome Sequence of the Brown Rot Fungal Pathogen Monilinia fructicola.</title>
        <authorList>
            <person name="De Miccolis Angelini R.M."/>
            <person name="Landi L."/>
            <person name="Abate D."/>
            <person name="Pollastro S."/>
            <person name="Romanazzi G."/>
            <person name="Faretra F."/>
        </authorList>
    </citation>
    <scope>NUCLEOTIDE SEQUENCE [LARGE SCALE GENOMIC DNA]</scope>
    <source>
        <strain evidence="2 3">Mfrc123</strain>
    </source>
</reference>
<feature type="compositionally biased region" description="Polar residues" evidence="1">
    <location>
        <begin position="34"/>
        <end position="69"/>
    </location>
</feature>
<evidence type="ECO:0000313" key="2">
    <source>
        <dbReference type="EMBL" id="KAA8565634.1"/>
    </source>
</evidence>
<organism evidence="2 3">
    <name type="scientific">Monilinia fructicola</name>
    <name type="common">Brown rot fungus</name>
    <name type="synonym">Ciboria fructicola</name>
    <dbReference type="NCBI Taxonomy" id="38448"/>
    <lineage>
        <taxon>Eukaryota</taxon>
        <taxon>Fungi</taxon>
        <taxon>Dikarya</taxon>
        <taxon>Ascomycota</taxon>
        <taxon>Pezizomycotina</taxon>
        <taxon>Leotiomycetes</taxon>
        <taxon>Helotiales</taxon>
        <taxon>Sclerotiniaceae</taxon>
        <taxon>Monilinia</taxon>
    </lineage>
</organism>
<protein>
    <recommendedName>
        <fullName evidence="4">WSC domain-containing protein</fullName>
    </recommendedName>
</protein>
<evidence type="ECO:0000256" key="1">
    <source>
        <dbReference type="SAM" id="MobiDB-lite"/>
    </source>
</evidence>
<comment type="caution">
    <text evidence="2">The sequence shown here is derived from an EMBL/GenBank/DDBJ whole genome shotgun (WGS) entry which is preliminary data.</text>
</comment>
<accession>A0A5M9J805</accession>
<evidence type="ECO:0000313" key="3">
    <source>
        <dbReference type="Proteomes" id="UP000322873"/>
    </source>
</evidence>
<dbReference type="VEuPathDB" id="FungiDB:MFRU_006g02200"/>
<proteinExistence type="predicted"/>
<gene>
    <name evidence="2" type="ORF">EYC84_009486</name>
</gene>
<dbReference type="Proteomes" id="UP000322873">
    <property type="component" value="Unassembled WGS sequence"/>
</dbReference>
<feature type="compositionally biased region" description="Low complexity" evidence="1">
    <location>
        <begin position="70"/>
        <end position="101"/>
    </location>
</feature>
<keyword evidence="3" id="KW-1185">Reference proteome</keyword>
<evidence type="ECO:0008006" key="4">
    <source>
        <dbReference type="Google" id="ProtNLM"/>
    </source>
</evidence>
<name>A0A5M9J805_MONFR</name>
<dbReference type="EMBL" id="VICG01000013">
    <property type="protein sequence ID" value="KAA8565634.1"/>
    <property type="molecule type" value="Genomic_DNA"/>
</dbReference>
<sequence length="346" mass="35800">MASNSKSRDWVQLDTTASSEIASSSGFTVPPVNNAVSGSSTTSDEVSTTAQIPSTTENPSAEPTTSAPQVTPEIPTTTEEPIVTSEPAQTTPNVNTEEPPATTEPPTGPTRVPSADTPAGTYNAVDCYADDEGTGFPLAPPVTDSVDPNHYDTPAHWHCYCSNGLLDAEPNSDCSYECPGDPTQACGAGSPPTRKLRRRSPVIGIIIYELFGWVPPSSSVVTEVIPTETQGVTTTDITTDIIATEEPISTETVPVETLGATSTEIIVTEEPSASTTGETLGQSSTGIPPVNNFVSGSGSTTLGFESTTVLPTDQPSTTTASEIPNTEEPVTSTSQAVNTEQPAGCC</sequence>
<feature type="region of interest" description="Disordered" evidence="1">
    <location>
        <begin position="17"/>
        <end position="116"/>
    </location>
</feature>
<dbReference type="AlphaFoldDB" id="A0A5M9J805"/>